<feature type="chain" id="PRO_5019114018" evidence="1">
    <location>
        <begin position="27"/>
        <end position="257"/>
    </location>
</feature>
<evidence type="ECO:0000259" key="2">
    <source>
        <dbReference type="Pfam" id="PF03781"/>
    </source>
</evidence>
<dbReference type="Gene3D" id="3.90.1580.10">
    <property type="entry name" value="paralog of FGE (formylglycine-generating enzyme)"/>
    <property type="match status" value="1"/>
</dbReference>
<feature type="domain" description="Sulfatase-modifying factor enzyme-like" evidence="2">
    <location>
        <begin position="42"/>
        <end position="254"/>
    </location>
</feature>
<keyword evidence="4" id="KW-1185">Reference proteome</keyword>
<comment type="caution">
    <text evidence="3">The sequence shown here is derived from an EMBL/GenBank/DDBJ whole genome shotgun (WGS) entry which is preliminary data.</text>
</comment>
<organism evidence="3 4">
    <name type="scientific">Marinifilum flexuosum</name>
    <dbReference type="NCBI Taxonomy" id="1117708"/>
    <lineage>
        <taxon>Bacteria</taxon>
        <taxon>Pseudomonadati</taxon>
        <taxon>Bacteroidota</taxon>
        <taxon>Bacteroidia</taxon>
        <taxon>Marinilabiliales</taxon>
        <taxon>Marinifilaceae</taxon>
    </lineage>
</organism>
<dbReference type="PANTHER" id="PTHR23150">
    <property type="entry name" value="SULFATASE MODIFYING FACTOR 1, 2"/>
    <property type="match status" value="1"/>
</dbReference>
<protein>
    <submittedName>
        <fullName evidence="3">Formylglycine-generating enzyme required for sulfatase activity</fullName>
    </submittedName>
</protein>
<feature type="signal peptide" evidence="1">
    <location>
        <begin position="1"/>
        <end position="26"/>
    </location>
</feature>
<dbReference type="Pfam" id="PF03781">
    <property type="entry name" value="FGE-sulfatase"/>
    <property type="match status" value="1"/>
</dbReference>
<dbReference type="SUPFAM" id="SSF56436">
    <property type="entry name" value="C-type lectin-like"/>
    <property type="match status" value="1"/>
</dbReference>
<dbReference type="InterPro" id="IPR016187">
    <property type="entry name" value="CTDL_fold"/>
</dbReference>
<name>A0A419X6I0_9BACT</name>
<proteinExistence type="predicted"/>
<evidence type="ECO:0000256" key="1">
    <source>
        <dbReference type="SAM" id="SignalP"/>
    </source>
</evidence>
<dbReference type="InterPro" id="IPR042095">
    <property type="entry name" value="SUMF_sf"/>
</dbReference>
<dbReference type="GO" id="GO:0120147">
    <property type="term" value="F:formylglycine-generating oxidase activity"/>
    <property type="evidence" value="ECO:0007669"/>
    <property type="project" value="TreeGrafter"/>
</dbReference>
<evidence type="ECO:0000313" key="4">
    <source>
        <dbReference type="Proteomes" id="UP000284531"/>
    </source>
</evidence>
<keyword evidence="1" id="KW-0732">Signal</keyword>
<dbReference type="PANTHER" id="PTHR23150:SF19">
    <property type="entry name" value="FORMYLGLYCINE-GENERATING ENZYME"/>
    <property type="match status" value="1"/>
</dbReference>
<sequence length="257" mass="28994">MKTVRKMKFKNLISILLLNMVIMGCSKDEDTLTISNDFKGIDMVVVKGGTFLMGSNDGDRYEKPVHSVSLSSFEIGKYEVIQAQWVAIMGDNPSYFKGDSLPVENVSWNDIQIFIAKLNEQTNKTYRLPTEAEWEYAASGGLEALPTIYSGSNSIVDVAWSAEDKEYTTQKIGRKQANELGLYDMSGNVSEWCSNWYGIYYEDSVTNPKGPSTGSKRISRGGSWSSNDFFTRITIRNFNEPEHKTYLKGFRLARSLQ</sequence>
<reference evidence="3 4" key="1">
    <citation type="submission" date="2018-09" db="EMBL/GenBank/DDBJ databases">
        <title>Genomic Encyclopedia of Archaeal and Bacterial Type Strains, Phase II (KMG-II): from individual species to whole genera.</title>
        <authorList>
            <person name="Goeker M."/>
        </authorList>
    </citation>
    <scope>NUCLEOTIDE SEQUENCE [LARGE SCALE GENOMIC DNA]</scope>
    <source>
        <strain evidence="3 4">DSM 21950</strain>
    </source>
</reference>
<dbReference type="InterPro" id="IPR051043">
    <property type="entry name" value="Sulfatase_Mod_Factor_Kinase"/>
</dbReference>
<dbReference type="AlphaFoldDB" id="A0A419X6I0"/>
<evidence type="ECO:0000313" key="3">
    <source>
        <dbReference type="EMBL" id="RKE03199.1"/>
    </source>
</evidence>
<dbReference type="Proteomes" id="UP000284531">
    <property type="component" value="Unassembled WGS sequence"/>
</dbReference>
<accession>A0A419X6I0</accession>
<dbReference type="InterPro" id="IPR005532">
    <property type="entry name" value="SUMF_dom"/>
</dbReference>
<gene>
    <name evidence="3" type="ORF">BXY64_0190</name>
</gene>
<dbReference type="PROSITE" id="PS51257">
    <property type="entry name" value="PROKAR_LIPOPROTEIN"/>
    <property type="match status" value="1"/>
</dbReference>
<dbReference type="EMBL" id="RAPQ01000008">
    <property type="protein sequence ID" value="RKE03199.1"/>
    <property type="molecule type" value="Genomic_DNA"/>
</dbReference>